<dbReference type="RefSeq" id="WP_193909226.1">
    <property type="nucleotide sequence ID" value="NZ_JADEXG010000043.1"/>
</dbReference>
<gene>
    <name evidence="1" type="ORF">IQ241_16670</name>
</gene>
<dbReference type="EMBL" id="JADEXG010000043">
    <property type="protein sequence ID" value="MBE9078906.1"/>
    <property type="molecule type" value="Genomic_DNA"/>
</dbReference>
<keyword evidence="2" id="KW-1185">Reference proteome</keyword>
<reference evidence="1" key="1">
    <citation type="submission" date="2020-10" db="EMBL/GenBank/DDBJ databases">
        <authorList>
            <person name="Castelo-Branco R."/>
            <person name="Eusebio N."/>
            <person name="Adriana R."/>
            <person name="Vieira A."/>
            <person name="Brugerolle De Fraissinette N."/>
            <person name="Rezende De Castro R."/>
            <person name="Schneider M.P."/>
            <person name="Vasconcelos V."/>
            <person name="Leao P.N."/>
        </authorList>
    </citation>
    <scope>NUCLEOTIDE SEQUENCE</scope>
    <source>
        <strain evidence="1">LEGE 07310</strain>
    </source>
</reference>
<proteinExistence type="predicted"/>
<organism evidence="1 2">
    <name type="scientific">Vasconcelosia minhoensis LEGE 07310</name>
    <dbReference type="NCBI Taxonomy" id="915328"/>
    <lineage>
        <taxon>Bacteria</taxon>
        <taxon>Bacillati</taxon>
        <taxon>Cyanobacteriota</taxon>
        <taxon>Cyanophyceae</taxon>
        <taxon>Nodosilineales</taxon>
        <taxon>Cymatolegaceae</taxon>
        <taxon>Vasconcelosia</taxon>
        <taxon>Vasconcelosia minhoensis</taxon>
    </lineage>
</organism>
<evidence type="ECO:0000313" key="1">
    <source>
        <dbReference type="EMBL" id="MBE9078906.1"/>
    </source>
</evidence>
<comment type="caution">
    <text evidence="1">The sequence shown here is derived from an EMBL/GenBank/DDBJ whole genome shotgun (WGS) entry which is preliminary data.</text>
</comment>
<name>A0A8J7DMJ3_9CYAN</name>
<accession>A0A8J7DMJ3</accession>
<dbReference type="AlphaFoldDB" id="A0A8J7DMJ3"/>
<evidence type="ECO:0000313" key="2">
    <source>
        <dbReference type="Proteomes" id="UP000636505"/>
    </source>
</evidence>
<sequence length="58" mass="6595">MGLAELPLRAEYRSDRAHLIQDFYLPCLERAIRYDRAVGFFSSTSMAAVARGLTAFIR</sequence>
<dbReference type="Proteomes" id="UP000636505">
    <property type="component" value="Unassembled WGS sequence"/>
</dbReference>
<protein>
    <submittedName>
        <fullName evidence="1">Uncharacterized protein</fullName>
    </submittedName>
</protein>